<dbReference type="Pfam" id="PF01957">
    <property type="entry name" value="NfeD"/>
    <property type="match status" value="1"/>
</dbReference>
<keyword evidence="7" id="KW-0645">Protease</keyword>
<feature type="domain" description="NfeD-like C-terminal" evidence="6">
    <location>
        <begin position="82"/>
        <end position="141"/>
    </location>
</feature>
<evidence type="ECO:0000313" key="7">
    <source>
        <dbReference type="EMBL" id="RPF21766.1"/>
    </source>
</evidence>
<keyword evidence="3 5" id="KW-1133">Transmembrane helix</keyword>
<keyword evidence="2 5" id="KW-0812">Transmembrane</keyword>
<keyword evidence="7" id="KW-0378">Hydrolase</keyword>
<sequence>MEWLWWVGAALILGLIEITTLDFVFIMFAGGALAAAGASAAGQPLWVQVIVFTVVATILLLTLRPPLKRYLSRGGPGTLTNAEAHVGRTASVVEEVTDMSGLVKLMGEVWTARAAEGSPPLAQGSTVQVVRIDGATAVVAPKPVDHSA</sequence>
<comment type="caution">
    <text evidence="7">The sequence shown here is derived from an EMBL/GenBank/DDBJ whole genome shotgun (WGS) entry which is preliminary data.</text>
</comment>
<evidence type="ECO:0000256" key="1">
    <source>
        <dbReference type="ARBA" id="ARBA00004141"/>
    </source>
</evidence>
<keyword evidence="8" id="KW-1185">Reference proteome</keyword>
<dbReference type="InterPro" id="IPR052165">
    <property type="entry name" value="Membrane_assoc_protease"/>
</dbReference>
<proteinExistence type="predicted"/>
<gene>
    <name evidence="7" type="ORF">EDD34_2401</name>
</gene>
<dbReference type="EMBL" id="RKQZ01000001">
    <property type="protein sequence ID" value="RPF21766.1"/>
    <property type="molecule type" value="Genomic_DNA"/>
</dbReference>
<dbReference type="InterPro" id="IPR012340">
    <property type="entry name" value="NA-bd_OB-fold"/>
</dbReference>
<protein>
    <submittedName>
        <fullName evidence="7">Membrane protein implicated in regulation of membrane protease activity</fullName>
    </submittedName>
</protein>
<evidence type="ECO:0000256" key="2">
    <source>
        <dbReference type="ARBA" id="ARBA00022692"/>
    </source>
</evidence>
<comment type="subcellular location">
    <subcellularLocation>
        <location evidence="1">Membrane</location>
        <topology evidence="1">Multi-pass membrane protein</topology>
    </subcellularLocation>
</comment>
<feature type="transmembrane region" description="Helical" evidence="5">
    <location>
        <begin position="44"/>
        <end position="63"/>
    </location>
</feature>
<dbReference type="RefSeq" id="WP_123814770.1">
    <property type="nucleotide sequence ID" value="NZ_RKQZ01000001.1"/>
</dbReference>
<dbReference type="GO" id="GO:0006508">
    <property type="term" value="P:proteolysis"/>
    <property type="evidence" value="ECO:0007669"/>
    <property type="project" value="UniProtKB-KW"/>
</dbReference>
<dbReference type="PANTHER" id="PTHR33507:SF3">
    <property type="entry name" value="INNER MEMBRANE PROTEIN YBBJ"/>
    <property type="match status" value="1"/>
</dbReference>
<evidence type="ECO:0000256" key="3">
    <source>
        <dbReference type="ARBA" id="ARBA00022989"/>
    </source>
</evidence>
<accession>A0A3N4YQJ2</accession>
<dbReference type="OrthoDB" id="3174252at2"/>
<dbReference type="GO" id="GO:0005886">
    <property type="term" value="C:plasma membrane"/>
    <property type="evidence" value="ECO:0007669"/>
    <property type="project" value="TreeGrafter"/>
</dbReference>
<evidence type="ECO:0000256" key="4">
    <source>
        <dbReference type="ARBA" id="ARBA00023136"/>
    </source>
</evidence>
<dbReference type="InterPro" id="IPR002810">
    <property type="entry name" value="NfeD-like_C"/>
</dbReference>
<dbReference type="AlphaFoldDB" id="A0A3N4YQJ2"/>
<dbReference type="GO" id="GO:0008233">
    <property type="term" value="F:peptidase activity"/>
    <property type="evidence" value="ECO:0007669"/>
    <property type="project" value="UniProtKB-KW"/>
</dbReference>
<evidence type="ECO:0000313" key="8">
    <source>
        <dbReference type="Proteomes" id="UP000280501"/>
    </source>
</evidence>
<reference evidence="7 8" key="1">
    <citation type="submission" date="2018-11" db="EMBL/GenBank/DDBJ databases">
        <title>Sequencing the genomes of 1000 actinobacteria strains.</title>
        <authorList>
            <person name="Klenk H.-P."/>
        </authorList>
    </citation>
    <scope>NUCLEOTIDE SEQUENCE [LARGE SCALE GENOMIC DNA]</scope>
    <source>
        <strain evidence="7 8">DSM 15700</strain>
    </source>
</reference>
<dbReference type="Proteomes" id="UP000280501">
    <property type="component" value="Unassembled WGS sequence"/>
</dbReference>
<dbReference type="SUPFAM" id="SSF141322">
    <property type="entry name" value="NfeD domain-like"/>
    <property type="match status" value="1"/>
</dbReference>
<evidence type="ECO:0000259" key="6">
    <source>
        <dbReference type="Pfam" id="PF01957"/>
    </source>
</evidence>
<keyword evidence="4 5" id="KW-0472">Membrane</keyword>
<evidence type="ECO:0000256" key="5">
    <source>
        <dbReference type="SAM" id="Phobius"/>
    </source>
</evidence>
<name>A0A3N4YQJ2_9MICO</name>
<organism evidence="7 8">
    <name type="scientific">Myceligenerans xiligouense</name>
    <dbReference type="NCBI Taxonomy" id="253184"/>
    <lineage>
        <taxon>Bacteria</taxon>
        <taxon>Bacillati</taxon>
        <taxon>Actinomycetota</taxon>
        <taxon>Actinomycetes</taxon>
        <taxon>Micrococcales</taxon>
        <taxon>Promicromonosporaceae</taxon>
        <taxon>Myceligenerans</taxon>
    </lineage>
</organism>
<dbReference type="PANTHER" id="PTHR33507">
    <property type="entry name" value="INNER MEMBRANE PROTEIN YBBJ"/>
    <property type="match status" value="1"/>
</dbReference>
<dbReference type="Gene3D" id="2.40.50.140">
    <property type="entry name" value="Nucleic acid-binding proteins"/>
    <property type="match status" value="1"/>
</dbReference>